<proteinExistence type="predicted"/>
<evidence type="ECO:0000313" key="1">
    <source>
        <dbReference type="EMBL" id="PPS05272.1"/>
    </source>
</evidence>
<accession>A0A2P5XPL4</accession>
<name>A0A2P5XPL4_GOSBA</name>
<sequence length="117" mass="13002">MYELVYKLVTKRESKEATQAKAKKVIVEHAILQEKIINECQDQVESIVWKQSEALEGLNKKIVKTALNSISKLKMNILLHAHVAGSPFDVCKVDLDAFDGVDMNELGFDVLCPSSAA</sequence>
<dbReference type="Proteomes" id="UP000239757">
    <property type="component" value="Unassembled WGS sequence"/>
</dbReference>
<evidence type="ECO:0000313" key="2">
    <source>
        <dbReference type="Proteomes" id="UP000239757"/>
    </source>
</evidence>
<organism evidence="1 2">
    <name type="scientific">Gossypium barbadense</name>
    <name type="common">Sea Island cotton</name>
    <name type="synonym">Hibiscus barbadensis</name>
    <dbReference type="NCBI Taxonomy" id="3634"/>
    <lineage>
        <taxon>Eukaryota</taxon>
        <taxon>Viridiplantae</taxon>
        <taxon>Streptophyta</taxon>
        <taxon>Embryophyta</taxon>
        <taxon>Tracheophyta</taxon>
        <taxon>Spermatophyta</taxon>
        <taxon>Magnoliopsida</taxon>
        <taxon>eudicotyledons</taxon>
        <taxon>Gunneridae</taxon>
        <taxon>Pentapetalae</taxon>
        <taxon>rosids</taxon>
        <taxon>malvids</taxon>
        <taxon>Malvales</taxon>
        <taxon>Malvaceae</taxon>
        <taxon>Malvoideae</taxon>
        <taxon>Gossypium</taxon>
    </lineage>
</organism>
<dbReference type="EMBL" id="KZ664487">
    <property type="protein sequence ID" value="PPS05272.1"/>
    <property type="molecule type" value="Genomic_DNA"/>
</dbReference>
<reference evidence="1 2" key="1">
    <citation type="submission" date="2015-01" db="EMBL/GenBank/DDBJ databases">
        <title>Genome of allotetraploid Gossypium barbadense reveals genomic plasticity and fiber elongation in cotton evolution.</title>
        <authorList>
            <person name="Chen X."/>
            <person name="Liu X."/>
            <person name="Zhao B."/>
            <person name="Zheng H."/>
            <person name="Hu Y."/>
            <person name="Lu G."/>
            <person name="Yang C."/>
            <person name="Chen J."/>
            <person name="Shan C."/>
            <person name="Zhang L."/>
            <person name="Zhou Y."/>
            <person name="Wang L."/>
            <person name="Guo W."/>
            <person name="Bai Y."/>
            <person name="Ruan J."/>
            <person name="Shangguan X."/>
            <person name="Mao Y."/>
            <person name="Jiang J."/>
            <person name="Zhu Y."/>
            <person name="Lei J."/>
            <person name="Kang H."/>
            <person name="Chen S."/>
            <person name="He X."/>
            <person name="Wang R."/>
            <person name="Wang Y."/>
            <person name="Chen J."/>
            <person name="Wang L."/>
            <person name="Yu S."/>
            <person name="Wang B."/>
            <person name="Wei J."/>
            <person name="Song S."/>
            <person name="Lu X."/>
            <person name="Gao Z."/>
            <person name="Gu W."/>
            <person name="Deng X."/>
            <person name="Ma D."/>
            <person name="Wang S."/>
            <person name="Liang W."/>
            <person name="Fang L."/>
            <person name="Cai C."/>
            <person name="Zhu X."/>
            <person name="Zhou B."/>
            <person name="Zhang Y."/>
            <person name="Chen Z."/>
            <person name="Xu S."/>
            <person name="Zhu R."/>
            <person name="Wang S."/>
            <person name="Zhang T."/>
            <person name="Zhao G."/>
        </authorList>
    </citation>
    <scope>NUCLEOTIDE SEQUENCE [LARGE SCALE GENOMIC DNA]</scope>
    <source>
        <strain evidence="2">cv. Xinhai21</strain>
        <tissue evidence="1">Leaf</tissue>
    </source>
</reference>
<dbReference type="AlphaFoldDB" id="A0A2P5XPL4"/>
<protein>
    <submittedName>
        <fullName evidence="1">Uncharacterized protein</fullName>
    </submittedName>
</protein>
<gene>
    <name evidence="1" type="ORF">GOBAR_AA15392</name>
</gene>